<dbReference type="PANTHER" id="PTHR45690">
    <property type="entry name" value="NACHT, LRR AND PYD DOMAINS-CONTAINING PROTEIN 12"/>
    <property type="match status" value="1"/>
</dbReference>
<keyword evidence="3" id="KW-0677">Repeat</keyword>
<dbReference type="GO" id="GO:0005524">
    <property type="term" value="F:ATP binding"/>
    <property type="evidence" value="ECO:0007669"/>
    <property type="project" value="UniProtKB-KW"/>
</dbReference>
<dbReference type="SMART" id="SM00368">
    <property type="entry name" value="LRR_RI"/>
    <property type="match status" value="5"/>
</dbReference>
<sequence>MGSNLSKNQRRHQTAKEIDTVPNIANTNLQQDLHAENVFLGEVHQHIYPPEALDIDAIERRLKAELKEKNERIFGCLDEHPIPLDVIREYEPRLEKFGAPSAWEYELPIHSKYEINDLLPSAQHNASAESWSYAKTESSRHEYVKKHGNVVGVIGAAGIGKTTLAKIHLRQTVQNNPDAFIFHMSLKDLDYSKEISVLEFLLRSSHPQWEHSPETDSALLKKISNSETVFIIMDGLDEAKIDDIDLKVPTVGLFNNSKPHHILMNLLNGNLLSNTFKWIVSRPGAYYDLHPDYKPHFTARVVGLGHASQRLFCNTFCTDDKDNRKLQNKLDQVPAVRAVCTIPMFCSLMIPYALKQLHKNKATISLTGSFASAFSDCIRSDHFKGKLLDVRMLTKLALNGIINDQFVFSAVDFEGYGFDLNAMETFLSLKVTANQNMRIFTGDKIYFFSHLTWQEFLAAMHLMFVASVSELESLLKHFTEPRWEFVFRFVLGFFDESVYHKISKFFPNSSKDDMSSKKVLLKNIVEKMAHQYAENGVFDYPRPLHEAYTSFELLNKNKFINRPANTTLFKLCALAMESNNAELTKTVASSLPDTILISNFISHSDVASLCHVLCATKRAISINVGALYKYATFTGDSLTSFLSAISTTNHKIAKFHVRSSSVGIKDFSFLKKYLDTVEELSFRQCSTETGVMTKIIDCIERRKTPLGFMDFTSMGLSAQSLSRCIGHVERIEHHSSRIDSNGMKHVVAKLKNLKEPIKWLDIGQNNLGTEAAVQLAPCVDKIEMLWLHQSMIDYEGGFEPVFTAIENLKTPMQLLTIGANRIGLKGISSVAKCLHNILRLKMYYCMIRAAGVEILARAIAALKEPMKELNIGNNPIGTDGIRSLCDCVHNIEALNLYDCALTDSDLEMLLKQILKLEKPMKWLCLGRNNLGDDSAGLLARSLHMFENIWVEKLCFSDEGIQTIKDALQLDENQLCKVHGLDGEC</sequence>
<organism evidence="8">
    <name type="scientific">Phallusia mammillata</name>
    <dbReference type="NCBI Taxonomy" id="59560"/>
    <lineage>
        <taxon>Eukaryota</taxon>
        <taxon>Metazoa</taxon>
        <taxon>Chordata</taxon>
        <taxon>Tunicata</taxon>
        <taxon>Ascidiacea</taxon>
        <taxon>Phlebobranchia</taxon>
        <taxon>Ascidiidae</taxon>
        <taxon>Phallusia</taxon>
    </lineage>
</organism>
<feature type="domain" description="NACHT" evidence="7">
    <location>
        <begin position="149"/>
        <end position="281"/>
    </location>
</feature>
<dbReference type="Pfam" id="PF05729">
    <property type="entry name" value="NACHT"/>
    <property type="match status" value="1"/>
</dbReference>
<evidence type="ECO:0000256" key="3">
    <source>
        <dbReference type="ARBA" id="ARBA00022737"/>
    </source>
</evidence>
<dbReference type="InterPro" id="IPR027417">
    <property type="entry name" value="P-loop_NTPase"/>
</dbReference>
<evidence type="ECO:0000256" key="6">
    <source>
        <dbReference type="SAM" id="MobiDB-lite"/>
    </source>
</evidence>
<reference evidence="8" key="1">
    <citation type="submission" date="2020-04" db="EMBL/GenBank/DDBJ databases">
        <authorList>
            <person name="Neveu A P."/>
        </authorList>
    </citation>
    <scope>NUCLEOTIDE SEQUENCE</scope>
    <source>
        <tissue evidence="8">Whole embryo</tissue>
    </source>
</reference>
<evidence type="ECO:0000256" key="4">
    <source>
        <dbReference type="ARBA" id="ARBA00022741"/>
    </source>
</evidence>
<dbReference type="SUPFAM" id="SSF52540">
    <property type="entry name" value="P-loop containing nucleoside triphosphate hydrolases"/>
    <property type="match status" value="1"/>
</dbReference>
<accession>A0A6F9DMZ0</accession>
<dbReference type="InterPro" id="IPR007111">
    <property type="entry name" value="NACHT_NTPase"/>
</dbReference>
<dbReference type="Gene3D" id="3.80.10.10">
    <property type="entry name" value="Ribonuclease Inhibitor"/>
    <property type="match status" value="1"/>
</dbReference>
<evidence type="ECO:0000313" key="8">
    <source>
        <dbReference type="EMBL" id="CAB3264356.1"/>
    </source>
</evidence>
<name>A0A6F9DMZ0_9ASCI</name>
<dbReference type="InterPro" id="IPR032675">
    <property type="entry name" value="LRR_dom_sf"/>
</dbReference>
<dbReference type="PANTHER" id="PTHR45690:SF19">
    <property type="entry name" value="NACHT, LRR AND PYD DOMAINS-CONTAINING PROTEIN 3"/>
    <property type="match status" value="1"/>
</dbReference>
<proteinExistence type="evidence at transcript level"/>
<dbReference type="GO" id="GO:0005829">
    <property type="term" value="C:cytosol"/>
    <property type="evidence" value="ECO:0007669"/>
    <property type="project" value="UniProtKB-SubCell"/>
</dbReference>
<feature type="region of interest" description="Disordered" evidence="6">
    <location>
        <begin position="1"/>
        <end position="23"/>
    </location>
</feature>
<dbReference type="EMBL" id="LR788494">
    <property type="protein sequence ID" value="CAB3264356.1"/>
    <property type="molecule type" value="mRNA"/>
</dbReference>
<dbReference type="SUPFAM" id="SSF52047">
    <property type="entry name" value="RNI-like"/>
    <property type="match status" value="1"/>
</dbReference>
<gene>
    <name evidence="8" type="primary">Nlrc3-006</name>
</gene>
<evidence type="ECO:0000256" key="1">
    <source>
        <dbReference type="ARBA" id="ARBA00004496"/>
    </source>
</evidence>
<keyword evidence="2" id="KW-0963">Cytoplasm</keyword>
<evidence type="ECO:0000259" key="7">
    <source>
        <dbReference type="PROSITE" id="PS50837"/>
    </source>
</evidence>
<dbReference type="InterPro" id="IPR050637">
    <property type="entry name" value="NLRP_innate_immun_reg"/>
</dbReference>
<dbReference type="PROSITE" id="PS50837">
    <property type="entry name" value="NACHT"/>
    <property type="match status" value="1"/>
</dbReference>
<dbReference type="Gene3D" id="3.40.50.300">
    <property type="entry name" value="P-loop containing nucleotide triphosphate hydrolases"/>
    <property type="match status" value="1"/>
</dbReference>
<dbReference type="AlphaFoldDB" id="A0A6F9DMZ0"/>
<keyword evidence="4" id="KW-0547">Nucleotide-binding</keyword>
<evidence type="ECO:0000256" key="2">
    <source>
        <dbReference type="ARBA" id="ARBA00022490"/>
    </source>
</evidence>
<protein>
    <submittedName>
        <fullName evidence="8">Protein NLRC3-like</fullName>
    </submittedName>
</protein>
<keyword evidence="5" id="KW-0067">ATP-binding</keyword>
<comment type="subcellular location">
    <subcellularLocation>
        <location evidence="1">Cytoplasm</location>
    </subcellularLocation>
</comment>
<evidence type="ECO:0000256" key="5">
    <source>
        <dbReference type="ARBA" id="ARBA00022840"/>
    </source>
</evidence>